<reference evidence="3" key="1">
    <citation type="submission" date="2014-05" db="EMBL/GenBank/DDBJ databases">
        <title>The genome and life-stage specific transcriptomes of Globodera pallida elucidate key aspects of plant parasitism by a cyst nematode.</title>
        <authorList>
            <person name="Cotton J.A."/>
            <person name="Lilley C.J."/>
            <person name="Jones L.M."/>
            <person name="Kikuchi T."/>
            <person name="Reid A.J."/>
            <person name="Thorpe P."/>
            <person name="Tsai I.J."/>
            <person name="Beasley H."/>
            <person name="Blok V."/>
            <person name="Cock P.J.A."/>
            <person name="Van den Akker S.E."/>
            <person name="Holroyd N."/>
            <person name="Hunt M."/>
            <person name="Mantelin S."/>
            <person name="Naghra H."/>
            <person name="Pain A."/>
            <person name="Palomares-Rius J.E."/>
            <person name="Zarowiecki M."/>
            <person name="Berriman M."/>
            <person name="Jones J.T."/>
            <person name="Urwin P.E."/>
        </authorList>
    </citation>
    <scope>NUCLEOTIDE SEQUENCE [LARGE SCALE GENOMIC DNA]</scope>
    <source>
        <strain evidence="3">Lindley</strain>
    </source>
</reference>
<keyword evidence="3" id="KW-1185">Reference proteome</keyword>
<feature type="region of interest" description="Disordered" evidence="1">
    <location>
        <begin position="139"/>
        <end position="173"/>
    </location>
</feature>
<name>A0A183CMX9_GLOPA</name>
<feature type="compositionally biased region" description="Basic residues" evidence="1">
    <location>
        <begin position="280"/>
        <end position="290"/>
    </location>
</feature>
<dbReference type="WBParaSite" id="GPLIN_001423600">
    <property type="protein sequence ID" value="GPLIN_001423600"/>
    <property type="gene ID" value="GPLIN_001423600"/>
</dbReference>
<feature type="compositionally biased region" description="Basic and acidic residues" evidence="1">
    <location>
        <begin position="291"/>
        <end position="324"/>
    </location>
</feature>
<dbReference type="Gene3D" id="2.30.29.30">
    <property type="entry name" value="Pleckstrin-homology domain (PH domain)/Phosphotyrosine-binding domain (PTB)"/>
    <property type="match status" value="1"/>
</dbReference>
<evidence type="ECO:0000313" key="4">
    <source>
        <dbReference type="WBParaSite" id="GPLIN_001423600"/>
    </source>
</evidence>
<sequence length="337" mass="38518">MELSEAIERCRVDDVFLCEGPRPPQKGSLGLIGHHLIFSPAPLSPCLPAMDSGDGSPSAATAADAGGCGTDQHEFWLLHRAIDRVIVEPISRDPNLRQQGAFLRLKCKNFMHLCFELNALADCQAVARSIEKLSNLHPQLQQQQSMNDLPTMDDDDDLPDENSPETGQSEPALSNLSASHVLRLIALFLDYLLQCVHEDGGLDPKFSDEQMHLRPLCVDPSGRKFWHFNNDTWLFMEEGSPGWMDEEKTQKEAHIDAKKESKSTTTKKKRERHIRTIYDKRKRKKGKKEQKKATEEQEQYTKRNRRNDQKRMEEEEKNITRQEVDEACKNLFTGMHL</sequence>
<dbReference type="AlphaFoldDB" id="A0A183CMX9"/>
<evidence type="ECO:0000313" key="3">
    <source>
        <dbReference type="Proteomes" id="UP000050741"/>
    </source>
</evidence>
<evidence type="ECO:0000256" key="1">
    <source>
        <dbReference type="SAM" id="MobiDB-lite"/>
    </source>
</evidence>
<reference evidence="4" key="2">
    <citation type="submission" date="2016-06" db="UniProtKB">
        <authorList>
            <consortium name="WormBaseParasite"/>
        </authorList>
    </citation>
    <scope>IDENTIFICATION</scope>
</reference>
<dbReference type="InterPro" id="IPR011993">
    <property type="entry name" value="PH-like_dom_sf"/>
</dbReference>
<dbReference type="InterPro" id="IPR048994">
    <property type="entry name" value="PH-GRAM_MTMR6-9"/>
</dbReference>
<feature type="compositionally biased region" description="Acidic residues" evidence="1">
    <location>
        <begin position="151"/>
        <end position="163"/>
    </location>
</feature>
<dbReference type="Proteomes" id="UP000050741">
    <property type="component" value="Unassembled WGS sequence"/>
</dbReference>
<feature type="compositionally biased region" description="Basic and acidic residues" evidence="1">
    <location>
        <begin position="246"/>
        <end position="262"/>
    </location>
</feature>
<protein>
    <submittedName>
        <fullName evidence="4">WHIM1 domain-containing protein</fullName>
    </submittedName>
</protein>
<dbReference type="Pfam" id="PF21098">
    <property type="entry name" value="PH-GRAM_MTMR6-like"/>
    <property type="match status" value="1"/>
</dbReference>
<feature type="region of interest" description="Disordered" evidence="1">
    <location>
        <begin position="246"/>
        <end position="324"/>
    </location>
</feature>
<proteinExistence type="predicted"/>
<accession>A0A183CMX9</accession>
<organism evidence="3 4">
    <name type="scientific">Globodera pallida</name>
    <name type="common">Potato cyst nematode worm</name>
    <name type="synonym">Heterodera pallida</name>
    <dbReference type="NCBI Taxonomy" id="36090"/>
    <lineage>
        <taxon>Eukaryota</taxon>
        <taxon>Metazoa</taxon>
        <taxon>Ecdysozoa</taxon>
        <taxon>Nematoda</taxon>
        <taxon>Chromadorea</taxon>
        <taxon>Rhabditida</taxon>
        <taxon>Tylenchina</taxon>
        <taxon>Tylenchomorpha</taxon>
        <taxon>Tylenchoidea</taxon>
        <taxon>Heteroderidae</taxon>
        <taxon>Heteroderinae</taxon>
        <taxon>Globodera</taxon>
    </lineage>
</organism>
<feature type="domain" description="MTMR6-9 GRAM" evidence="2">
    <location>
        <begin position="71"/>
        <end position="134"/>
    </location>
</feature>
<evidence type="ECO:0000259" key="2">
    <source>
        <dbReference type="Pfam" id="PF21098"/>
    </source>
</evidence>